<dbReference type="Proteomes" id="UP001162793">
    <property type="component" value="Unassembled WGS sequence"/>
</dbReference>
<organism evidence="1 2">
    <name type="scientific">Ralstonia chuxiongensis</name>
    <dbReference type="NCBI Taxonomy" id="2957504"/>
    <lineage>
        <taxon>Bacteria</taxon>
        <taxon>Pseudomonadati</taxon>
        <taxon>Pseudomonadota</taxon>
        <taxon>Betaproteobacteria</taxon>
        <taxon>Burkholderiales</taxon>
        <taxon>Burkholderiaceae</taxon>
        <taxon>Ralstonia</taxon>
    </lineage>
</organism>
<reference evidence="2" key="1">
    <citation type="journal article" date="2023" name="Front. Microbiol.">
        <title>Ralstonia chuxiongensis sp. nov., Ralstonia mojiangensis sp. nov., and Ralstonia soli sp. nov., isolated from tobacco fields, are three novel species in the family Burkholderiaceae.</title>
        <authorList>
            <person name="Lu C.H."/>
            <person name="Zhang Y.Y."/>
            <person name="Jiang N."/>
            <person name="Chen W."/>
            <person name="Shao X."/>
            <person name="Zhao Z.M."/>
            <person name="Lu W.L."/>
            <person name="Hu X."/>
            <person name="Xi Y.X."/>
            <person name="Zou S.Y."/>
            <person name="Wei Q.J."/>
            <person name="Lin Z.L."/>
            <person name="Gong L."/>
            <person name="Gai X.T."/>
            <person name="Zhang L.Q."/>
            <person name="Li J.Y."/>
            <person name="Jin Y."/>
            <person name="Xia Z.Y."/>
        </authorList>
    </citation>
    <scope>NUCLEOTIDE SEQUENCE [LARGE SCALE GENOMIC DNA]</scope>
    <source>
        <strain evidence="2">21YRMH01-3</strain>
    </source>
</reference>
<dbReference type="RefSeq" id="WP_253538428.1">
    <property type="nucleotide sequence ID" value="NZ_JAMYWC010000004.1"/>
</dbReference>
<keyword evidence="2" id="KW-1185">Reference proteome</keyword>
<comment type="caution">
    <text evidence="1">The sequence shown here is derived from an EMBL/GenBank/DDBJ whole genome shotgun (WGS) entry which is preliminary data.</text>
</comment>
<gene>
    <name evidence="1" type="ORF">NKG59_15485</name>
</gene>
<dbReference type="EMBL" id="JAMYWC010000004">
    <property type="protein sequence ID" value="MCP1173763.1"/>
    <property type="molecule type" value="Genomic_DNA"/>
</dbReference>
<sequence>MKLRVEAYMPPPLDYCECRDEKGFLHRVDLVVSGQLGDMTPNQLVGRTVEVGSFTPWVEVGHDVRLLEESHVSQQ</sequence>
<dbReference type="AlphaFoldDB" id="A0AA41WR97"/>
<evidence type="ECO:0000313" key="1">
    <source>
        <dbReference type="EMBL" id="MCP1173763.1"/>
    </source>
</evidence>
<evidence type="ECO:0000313" key="2">
    <source>
        <dbReference type="Proteomes" id="UP001162793"/>
    </source>
</evidence>
<accession>A0AA41WR97</accession>
<protein>
    <submittedName>
        <fullName evidence="1">Uncharacterized protein</fullName>
    </submittedName>
</protein>
<name>A0AA41WR97_9RALS</name>
<proteinExistence type="predicted"/>